<evidence type="ECO:0000313" key="4">
    <source>
        <dbReference type="EMBL" id="KAK4284777.1"/>
    </source>
</evidence>
<comment type="caution">
    <text evidence="4">The sequence shown here is derived from an EMBL/GenBank/DDBJ whole genome shotgun (WGS) entry which is preliminary data.</text>
</comment>
<gene>
    <name evidence="4" type="ORF">QN277_001560</name>
</gene>
<feature type="region of interest" description="Disordered" evidence="2">
    <location>
        <begin position="310"/>
        <end position="346"/>
    </location>
</feature>
<dbReference type="InterPro" id="IPR035979">
    <property type="entry name" value="RBD_domain_sf"/>
</dbReference>
<evidence type="ECO:0000256" key="2">
    <source>
        <dbReference type="SAM" id="MobiDB-lite"/>
    </source>
</evidence>
<evidence type="ECO:0000256" key="1">
    <source>
        <dbReference type="PROSITE-ProRule" id="PRU00176"/>
    </source>
</evidence>
<dbReference type="Gene3D" id="3.30.70.330">
    <property type="match status" value="1"/>
</dbReference>
<evidence type="ECO:0000259" key="3">
    <source>
        <dbReference type="PROSITE" id="PS50102"/>
    </source>
</evidence>
<dbReference type="SUPFAM" id="SSF54928">
    <property type="entry name" value="RNA-binding domain, RBD"/>
    <property type="match status" value="1"/>
</dbReference>
<reference evidence="4" key="1">
    <citation type="submission" date="2023-10" db="EMBL/GenBank/DDBJ databases">
        <title>Chromosome-level genome of the transformable northern wattle, Acacia crassicarpa.</title>
        <authorList>
            <person name="Massaro I."/>
            <person name="Sinha N.R."/>
            <person name="Poethig S."/>
            <person name="Leichty A.R."/>
        </authorList>
    </citation>
    <scope>NUCLEOTIDE SEQUENCE</scope>
    <source>
        <strain evidence="4">Acra3RX</strain>
        <tissue evidence="4">Leaf</tissue>
    </source>
</reference>
<keyword evidence="5" id="KW-1185">Reference proteome</keyword>
<keyword evidence="1" id="KW-0694">RNA-binding</keyword>
<sequence length="346" mass="38972">MKLNPNADSFFPPSKPNPTSMDPYHQGYVVVSSPSIVPPPSYYQQTYFYGGAIGGVHNLHPGNAIDAAKKQDDTSKRFSKRGFLRHVITGYGRRLEARRTRGFRPPRLRCLTCRPTGAAGCGRRIEEATLGNFTRVKKTKQPLAPVERERCTTIMIRNIPNRYTRSMLIDFLDNHCLIENRELGDTEEGERTESAFDLVYLPIDFDTRMNKGYGFVNFTNPEAAWRFYVANNSKKWEFFQSNKVREIVAARYQGKDKLVAHLNSMKFPAGWDEVLPVCLSPPRDGTIKGSQKTLGKLEISLCNNNNNYFSSGGGGGSSRSRSSSQWKKKNTLSPEVQHASSEEKGN</sequence>
<proteinExistence type="predicted"/>
<protein>
    <recommendedName>
        <fullName evidence="3">RRM domain-containing protein</fullName>
    </recommendedName>
</protein>
<feature type="domain" description="RRM" evidence="3">
    <location>
        <begin position="152"/>
        <end position="251"/>
    </location>
</feature>
<dbReference type="InterPro" id="IPR000504">
    <property type="entry name" value="RRM_dom"/>
</dbReference>
<dbReference type="InterPro" id="IPR012677">
    <property type="entry name" value="Nucleotide-bd_a/b_plait_sf"/>
</dbReference>
<accession>A0AAE1TGY1</accession>
<dbReference type="GO" id="GO:0003723">
    <property type="term" value="F:RNA binding"/>
    <property type="evidence" value="ECO:0007669"/>
    <property type="project" value="UniProtKB-UniRule"/>
</dbReference>
<dbReference type="Pfam" id="PF04059">
    <property type="entry name" value="RRM_2"/>
    <property type="match status" value="1"/>
</dbReference>
<dbReference type="InterPro" id="IPR007201">
    <property type="entry name" value="Mei2-like_Rrm_C"/>
</dbReference>
<dbReference type="AlphaFoldDB" id="A0AAE1TGY1"/>
<name>A0AAE1TGY1_9FABA</name>
<evidence type="ECO:0000313" key="5">
    <source>
        <dbReference type="Proteomes" id="UP001293593"/>
    </source>
</evidence>
<dbReference type="Proteomes" id="UP001293593">
    <property type="component" value="Unassembled WGS sequence"/>
</dbReference>
<dbReference type="EMBL" id="JAWXYG010000001">
    <property type="protein sequence ID" value="KAK4284777.1"/>
    <property type="molecule type" value="Genomic_DNA"/>
</dbReference>
<dbReference type="PROSITE" id="PS50102">
    <property type="entry name" value="RRM"/>
    <property type="match status" value="1"/>
</dbReference>
<organism evidence="4 5">
    <name type="scientific">Acacia crassicarpa</name>
    <name type="common">northern wattle</name>
    <dbReference type="NCBI Taxonomy" id="499986"/>
    <lineage>
        <taxon>Eukaryota</taxon>
        <taxon>Viridiplantae</taxon>
        <taxon>Streptophyta</taxon>
        <taxon>Embryophyta</taxon>
        <taxon>Tracheophyta</taxon>
        <taxon>Spermatophyta</taxon>
        <taxon>Magnoliopsida</taxon>
        <taxon>eudicotyledons</taxon>
        <taxon>Gunneridae</taxon>
        <taxon>Pentapetalae</taxon>
        <taxon>rosids</taxon>
        <taxon>fabids</taxon>
        <taxon>Fabales</taxon>
        <taxon>Fabaceae</taxon>
        <taxon>Caesalpinioideae</taxon>
        <taxon>mimosoid clade</taxon>
        <taxon>Acacieae</taxon>
        <taxon>Acacia</taxon>
    </lineage>
</organism>